<dbReference type="GO" id="GO:0005886">
    <property type="term" value="C:plasma membrane"/>
    <property type="evidence" value="ECO:0007669"/>
    <property type="project" value="TreeGrafter"/>
</dbReference>
<dbReference type="Gene3D" id="3.30.70.1430">
    <property type="entry name" value="Multidrug efflux transporter AcrB pore domain"/>
    <property type="match status" value="2"/>
</dbReference>
<sequence>MSGFVRRLLENGPLANLAFLLVVALGVASYLTMPRARDPEINFNWVNVWTVYPGASAEDVARKITEPLEEALRTVSDIRYLVSTSREGLSSILVRFERLDDATFARRVEEVRREVLNKANDLPETAKTPRVMEITTSNGFPTAMLALYGPVGGETLRATAERIKRDLERLPGVDRALVFGFREPELQIRFDPIALAALGVAPVTLADQVRAWFRDLAAGRVRIAGEEWLARVQGETVSAEALAQLPIQVARTNDPVPALLPLSQLAEVQEGAERARQLVRFHGHPALLVSITKKAKANTLQLLDALNRYIDEHNSGLEALGLRLALVDDQTPETRAAIGVMEQNALVGLALVLVMVGFFLGRHLALLVAAGMVFALAGAMAVLAVSGSTLNLTVLLGVVIALGMLVDDAVVIVEAIHDKIVQGVPAQQAVFAGLREVAAPVASAVLTTVAAFLPLMLLPGILGDFLRVVPVVVTVALAMSLVEAYWLLPAHILTMHAAFDRPRSRWGLWRERFQRRLRNRYGRWLVWALRRPKRAAVLAFLAFAAAVALVVSGTVRVQFFAFETIRLFYIHADLPVGTPLSETLAVADRMRQAVEATLPAEELRAAVAMAGVKFTDTEPLYADHHAQVIVSLNPRTPNGRSTEAVIDALRDAVTAAAKPYTASFLIVKGGPPAQRPVSVKVRSDDDAARDAVVALVKEWLRDIPGVKDIQDDQAAGRPTIELRWRPEALADANLDVATATRTTALLADGEYVGETRRGGETWRVIVQAKPVAWPSVPSWLDLPIVTPAGGAVPLSVLADVTVRETAGVVRRYQYTRSVTVEAELDRTVAETQAVNAELLRRWQAVAAHYPNVTLDFTGELDDIKESLAALQKIFLVGVGLIYLILATQFRSYVQPLVILVTVPLAFTGVVFGLAASGLPLSLYTMYGVVALTGIAVNSAIVLVAAVNDRRSAGMSPIHAVVTAARRRIVPILITSGTTIGGLFSLATGLAGHSLLWGPVASSIVWGLGVSTILTLFVVPLLLLALLRGQAKRVAMV</sequence>
<dbReference type="GO" id="GO:0042910">
    <property type="term" value="F:xenobiotic transmembrane transporter activity"/>
    <property type="evidence" value="ECO:0007669"/>
    <property type="project" value="TreeGrafter"/>
</dbReference>
<feature type="transmembrane region" description="Helical" evidence="1">
    <location>
        <begin position="345"/>
        <end position="361"/>
    </location>
</feature>
<name>A0A2Z6E046_HYDTE</name>
<dbReference type="InterPro" id="IPR001036">
    <property type="entry name" value="Acrflvin-R"/>
</dbReference>
<dbReference type="PANTHER" id="PTHR32063:SF33">
    <property type="entry name" value="RND SUPERFAMILY EFFLUX PUMP PERMEASE COMPONENT"/>
    <property type="match status" value="1"/>
</dbReference>
<evidence type="ECO:0000313" key="3">
    <source>
        <dbReference type="Proteomes" id="UP000262004"/>
    </source>
</evidence>
<proteinExistence type="predicted"/>
<dbReference type="AlphaFoldDB" id="A0A2Z6E046"/>
<feature type="transmembrane region" description="Helical" evidence="1">
    <location>
        <begin position="535"/>
        <end position="555"/>
    </location>
</feature>
<dbReference type="SUPFAM" id="SSF82866">
    <property type="entry name" value="Multidrug efflux transporter AcrB transmembrane domain"/>
    <property type="match status" value="2"/>
</dbReference>
<feature type="transmembrane region" description="Helical" evidence="1">
    <location>
        <begin position="437"/>
        <end position="462"/>
    </location>
</feature>
<dbReference type="InterPro" id="IPR027463">
    <property type="entry name" value="AcrB_DN_DC_subdom"/>
</dbReference>
<dbReference type="PANTHER" id="PTHR32063">
    <property type="match status" value="1"/>
</dbReference>
<keyword evidence="1" id="KW-1133">Transmembrane helix</keyword>
<protein>
    <submittedName>
        <fullName evidence="2">AcrB/AcrD/AcrF family protein</fullName>
    </submittedName>
</protein>
<gene>
    <name evidence="2" type="ORF">HPTL_1692</name>
</gene>
<evidence type="ECO:0000313" key="2">
    <source>
        <dbReference type="EMBL" id="BBD77950.1"/>
    </source>
</evidence>
<dbReference type="Gene3D" id="1.20.1640.10">
    <property type="entry name" value="Multidrug efflux transporter AcrB transmembrane domain"/>
    <property type="match status" value="2"/>
</dbReference>
<dbReference type="SUPFAM" id="SSF82693">
    <property type="entry name" value="Multidrug efflux transporter AcrB pore domain, PN1, PN2, PC1 and PC2 subdomains"/>
    <property type="match status" value="2"/>
</dbReference>
<feature type="transmembrane region" description="Helical" evidence="1">
    <location>
        <begin position="897"/>
        <end position="918"/>
    </location>
</feature>
<evidence type="ECO:0000256" key="1">
    <source>
        <dbReference type="SAM" id="Phobius"/>
    </source>
</evidence>
<keyword evidence="1" id="KW-0812">Transmembrane</keyword>
<dbReference type="OrthoDB" id="9798415at2"/>
<dbReference type="EMBL" id="AP018558">
    <property type="protein sequence ID" value="BBD77950.1"/>
    <property type="molecule type" value="Genomic_DNA"/>
</dbReference>
<dbReference type="Pfam" id="PF00873">
    <property type="entry name" value="ACR_tran"/>
    <property type="match status" value="1"/>
</dbReference>
<dbReference type="PRINTS" id="PR00702">
    <property type="entry name" value="ACRIFLAVINRP"/>
</dbReference>
<feature type="transmembrane region" description="Helical" evidence="1">
    <location>
        <begin position="366"/>
        <end position="386"/>
    </location>
</feature>
<feature type="transmembrane region" description="Helical" evidence="1">
    <location>
        <begin position="1003"/>
        <end position="1026"/>
    </location>
</feature>
<dbReference type="SUPFAM" id="SSF82714">
    <property type="entry name" value="Multidrug efflux transporter AcrB TolC docking domain, DN and DC subdomains"/>
    <property type="match status" value="2"/>
</dbReference>
<keyword evidence="3" id="KW-1185">Reference proteome</keyword>
<feature type="transmembrane region" description="Helical" evidence="1">
    <location>
        <begin position="924"/>
        <end position="947"/>
    </location>
</feature>
<feature type="transmembrane region" description="Helical" evidence="1">
    <location>
        <begin position="12"/>
        <end position="33"/>
    </location>
</feature>
<feature type="transmembrane region" description="Helical" evidence="1">
    <location>
        <begin position="392"/>
        <end position="416"/>
    </location>
</feature>
<feature type="transmembrane region" description="Helical" evidence="1">
    <location>
        <begin position="968"/>
        <end position="991"/>
    </location>
</feature>
<organism evidence="2 3">
    <name type="scientific">Hydrogenophilus thermoluteolus</name>
    <name type="common">Pseudomonas hydrogenothermophila</name>
    <dbReference type="NCBI Taxonomy" id="297"/>
    <lineage>
        <taxon>Bacteria</taxon>
        <taxon>Pseudomonadati</taxon>
        <taxon>Pseudomonadota</taxon>
        <taxon>Hydrogenophilia</taxon>
        <taxon>Hydrogenophilales</taxon>
        <taxon>Hydrogenophilaceae</taxon>
        <taxon>Hydrogenophilus</taxon>
    </lineage>
</organism>
<dbReference type="Gene3D" id="3.30.70.1320">
    <property type="entry name" value="Multidrug efflux transporter AcrB pore domain like"/>
    <property type="match status" value="1"/>
</dbReference>
<keyword evidence="1" id="KW-0472">Membrane</keyword>
<dbReference type="Proteomes" id="UP000262004">
    <property type="component" value="Chromosome"/>
</dbReference>
<reference evidence="2 3" key="1">
    <citation type="submission" date="2018-04" db="EMBL/GenBank/DDBJ databases">
        <title>Complete genome sequence of Hydrogenophilus thermoluteolus TH-1.</title>
        <authorList>
            <person name="Arai H."/>
        </authorList>
    </citation>
    <scope>NUCLEOTIDE SEQUENCE [LARGE SCALE GENOMIC DNA]</scope>
    <source>
        <strain evidence="2 3">TH-1</strain>
    </source>
</reference>
<dbReference type="Gene3D" id="3.30.2090.10">
    <property type="entry name" value="Multidrug efflux transporter AcrB TolC docking domain, DN and DC subdomains"/>
    <property type="match status" value="2"/>
</dbReference>
<feature type="transmembrane region" description="Helical" evidence="1">
    <location>
        <begin position="867"/>
        <end position="885"/>
    </location>
</feature>
<dbReference type="KEGG" id="htl:HPTL_1692"/>
<dbReference type="Gene3D" id="3.30.70.1440">
    <property type="entry name" value="Multidrug efflux transporter AcrB pore domain"/>
    <property type="match status" value="1"/>
</dbReference>
<dbReference type="RefSeq" id="WP_119335632.1">
    <property type="nucleotide sequence ID" value="NZ_AP018558.1"/>
</dbReference>
<accession>A0A2Z6E046</accession>
<feature type="transmembrane region" description="Helical" evidence="1">
    <location>
        <begin position="468"/>
        <end position="488"/>
    </location>
</feature>